<evidence type="ECO:0000313" key="3">
    <source>
        <dbReference type="Proteomes" id="UP001597452"/>
    </source>
</evidence>
<accession>A0ABW5QEY1</accession>
<comment type="caution">
    <text evidence="2">The sequence shown here is derived from an EMBL/GenBank/DDBJ whole genome shotgun (WGS) entry which is preliminary data.</text>
</comment>
<feature type="transmembrane region" description="Helical" evidence="1">
    <location>
        <begin position="92"/>
        <end position="111"/>
    </location>
</feature>
<dbReference type="Proteomes" id="UP001597452">
    <property type="component" value="Unassembled WGS sequence"/>
</dbReference>
<keyword evidence="1" id="KW-0472">Membrane</keyword>
<reference evidence="3" key="1">
    <citation type="journal article" date="2019" name="Int. J. Syst. Evol. Microbiol.">
        <title>The Global Catalogue of Microorganisms (GCM) 10K type strain sequencing project: providing services to taxonomists for standard genome sequencing and annotation.</title>
        <authorList>
            <consortium name="The Broad Institute Genomics Platform"/>
            <consortium name="The Broad Institute Genome Sequencing Center for Infectious Disease"/>
            <person name="Wu L."/>
            <person name="Ma J."/>
        </authorList>
    </citation>
    <scope>NUCLEOTIDE SEQUENCE [LARGE SCALE GENOMIC DNA]</scope>
    <source>
        <strain evidence="3">TISTR 1571</strain>
    </source>
</reference>
<keyword evidence="1" id="KW-0812">Transmembrane</keyword>
<name>A0ABW5QEY1_9BACI</name>
<evidence type="ECO:0000256" key="1">
    <source>
        <dbReference type="SAM" id="Phobius"/>
    </source>
</evidence>
<feature type="transmembrane region" description="Helical" evidence="1">
    <location>
        <begin position="6"/>
        <end position="27"/>
    </location>
</feature>
<dbReference type="RefSeq" id="WP_377330400.1">
    <property type="nucleotide sequence ID" value="NZ_JBHUMZ010000052.1"/>
</dbReference>
<sequence length="234" mass="26867">MGSSGAVSITLDVIAWCVILILFVVLYRKQENTPKVWKAFIVLLIGMISFTFEYIIFETKISIPVIPIGLGALFLILNNINDYWKTYQPYAWLGFLALFIFIISTLLASPIQKFFYPSDELSTFITDAEEAQVVSIHPSGKEVELIHVANQLEQLEQQEIKSEQWYRDMTVRKENHEIEERFPYVLTNTSPKSGSGFNGVIYLERDGKGILVTTKDRQYYFRSNESLLKEGADE</sequence>
<dbReference type="EMBL" id="JBHUMZ010000052">
    <property type="protein sequence ID" value="MFD2640267.1"/>
    <property type="molecule type" value="Genomic_DNA"/>
</dbReference>
<proteinExistence type="predicted"/>
<evidence type="ECO:0000313" key="2">
    <source>
        <dbReference type="EMBL" id="MFD2640267.1"/>
    </source>
</evidence>
<feature type="transmembrane region" description="Helical" evidence="1">
    <location>
        <begin position="39"/>
        <end position="57"/>
    </location>
</feature>
<gene>
    <name evidence="2" type="ORF">ACFSW4_15465</name>
</gene>
<feature type="transmembrane region" description="Helical" evidence="1">
    <location>
        <begin position="63"/>
        <end position="80"/>
    </location>
</feature>
<keyword evidence="3" id="KW-1185">Reference proteome</keyword>
<keyword evidence="1" id="KW-1133">Transmembrane helix</keyword>
<protein>
    <submittedName>
        <fullName evidence="2">Uncharacterized protein</fullName>
    </submittedName>
</protein>
<organism evidence="2 3">
    <name type="scientific">Piscibacillus salipiscarius</name>
    <dbReference type="NCBI Taxonomy" id="299480"/>
    <lineage>
        <taxon>Bacteria</taxon>
        <taxon>Bacillati</taxon>
        <taxon>Bacillota</taxon>
        <taxon>Bacilli</taxon>
        <taxon>Bacillales</taxon>
        <taxon>Bacillaceae</taxon>
        <taxon>Piscibacillus</taxon>
    </lineage>
</organism>